<feature type="chain" id="PRO_5039667290" evidence="3">
    <location>
        <begin position="23"/>
        <end position="372"/>
    </location>
</feature>
<keyword evidence="2" id="KW-0677">Repeat</keyword>
<gene>
    <name evidence="4" type="ORF">HXN55_00400</name>
</gene>
<name>A0A9D5WXT4_9BACT</name>
<evidence type="ECO:0000256" key="2">
    <source>
        <dbReference type="ARBA" id="ARBA00022737"/>
    </source>
</evidence>
<proteinExistence type="predicted"/>
<feature type="signal peptide" evidence="3">
    <location>
        <begin position="1"/>
        <end position="22"/>
    </location>
</feature>
<dbReference type="EMBL" id="JABZTM010000002">
    <property type="protein sequence ID" value="MBF1445837.1"/>
    <property type="molecule type" value="Genomic_DNA"/>
</dbReference>
<dbReference type="GO" id="GO:0035591">
    <property type="term" value="F:signaling adaptor activity"/>
    <property type="evidence" value="ECO:0007669"/>
    <property type="project" value="TreeGrafter"/>
</dbReference>
<accession>A0A9D5WXT4</accession>
<dbReference type="Gene3D" id="3.80.10.10">
    <property type="entry name" value="Ribonuclease Inhibitor"/>
    <property type="match status" value="1"/>
</dbReference>
<evidence type="ECO:0000313" key="4">
    <source>
        <dbReference type="EMBL" id="MBF1445837.1"/>
    </source>
</evidence>
<keyword evidence="1" id="KW-0433">Leucine-rich repeat</keyword>
<evidence type="ECO:0000313" key="5">
    <source>
        <dbReference type="Proteomes" id="UP000787419"/>
    </source>
</evidence>
<protein>
    <submittedName>
        <fullName evidence="4">Leucine-rich repeat domain-containing protein</fullName>
    </submittedName>
</protein>
<dbReference type="AlphaFoldDB" id="A0A9D5WXT4"/>
<comment type="caution">
    <text evidence="4">The sequence shown here is derived from an EMBL/GenBank/DDBJ whole genome shotgun (WGS) entry which is preliminary data.</text>
</comment>
<dbReference type="InterPro" id="IPR032675">
    <property type="entry name" value="LRR_dom_sf"/>
</dbReference>
<dbReference type="InterPro" id="IPR052574">
    <property type="entry name" value="CDIRP"/>
</dbReference>
<reference evidence="4" key="1">
    <citation type="submission" date="2020-04" db="EMBL/GenBank/DDBJ databases">
        <title>Deep metagenomics examines the oral microbiome during advanced dental caries in children, revealing novel taxa and co-occurrences with host molecules.</title>
        <authorList>
            <person name="Baker J.L."/>
            <person name="Morton J.T."/>
            <person name="Dinis M."/>
            <person name="Alvarez R."/>
            <person name="Tran N.C."/>
            <person name="Knight R."/>
            <person name="Edlund A."/>
        </authorList>
    </citation>
    <scope>NUCLEOTIDE SEQUENCE</scope>
    <source>
        <strain evidence="4">JCVI_32_bin.50</strain>
    </source>
</reference>
<sequence>MNKKYLLLFVCGLLLSFTNAMAAVGNGVIKIKTNASKGQKIKMEMFIFGGWDEDGDALDNSPVYGDNFSVDGASNVTAAGNKVFMTADGPEITIHGDVDYLSIVGQGVTYIDVSKATELYELRVNENPITSIDLSNAPRLKVFWASNCKELATVSLENTPKLTGISLQGTQITALDLSNNPNLTSLNVGENQNLSSIDVTKLPALEELWVNGNGMEKLDVSKNTKLERLECSKNNLADLDVANNEKIEFLSCWGNKISGNSMDKLIASLVKETEGTEREFCVYNKLYDKEKNALTVAQAKAVKERGWTPKQATGTMDFFTWQAFDGDDATGINTATISHAADNVWYDLSGRRVAKPTQRGIYIHGGKKVVIR</sequence>
<dbReference type="PANTHER" id="PTHR47566:SF1">
    <property type="entry name" value="PROTEIN NUD1"/>
    <property type="match status" value="1"/>
</dbReference>
<dbReference type="Proteomes" id="UP000787419">
    <property type="component" value="Unassembled WGS sequence"/>
</dbReference>
<evidence type="ECO:0000256" key="1">
    <source>
        <dbReference type="ARBA" id="ARBA00022614"/>
    </source>
</evidence>
<keyword evidence="3" id="KW-0732">Signal</keyword>
<organism evidence="4 5">
    <name type="scientific">Prevotella nigrescens</name>
    <dbReference type="NCBI Taxonomy" id="28133"/>
    <lineage>
        <taxon>Bacteria</taxon>
        <taxon>Pseudomonadati</taxon>
        <taxon>Bacteroidota</taxon>
        <taxon>Bacteroidia</taxon>
        <taxon>Bacteroidales</taxon>
        <taxon>Prevotellaceae</taxon>
        <taxon>Prevotella</taxon>
    </lineage>
</organism>
<dbReference type="SUPFAM" id="SSF52058">
    <property type="entry name" value="L domain-like"/>
    <property type="match status" value="1"/>
</dbReference>
<dbReference type="RefSeq" id="WP_278488669.1">
    <property type="nucleotide sequence ID" value="NZ_JABZTM010000002.1"/>
</dbReference>
<dbReference type="PANTHER" id="PTHR47566">
    <property type="match status" value="1"/>
</dbReference>
<evidence type="ECO:0000256" key="3">
    <source>
        <dbReference type="SAM" id="SignalP"/>
    </source>
</evidence>